<proteinExistence type="predicted"/>
<name>A0A6A4HLV7_9AGAR</name>
<gene>
    <name evidence="2" type="ORF">BT96DRAFT_994332</name>
</gene>
<feature type="region of interest" description="Disordered" evidence="1">
    <location>
        <begin position="173"/>
        <end position="249"/>
    </location>
</feature>
<feature type="compositionally biased region" description="Low complexity" evidence="1">
    <location>
        <begin position="220"/>
        <end position="236"/>
    </location>
</feature>
<evidence type="ECO:0000256" key="1">
    <source>
        <dbReference type="SAM" id="MobiDB-lite"/>
    </source>
</evidence>
<accession>A0A6A4HLV7</accession>
<reference evidence="2" key="1">
    <citation type="journal article" date="2019" name="Environ. Microbiol.">
        <title>Fungal ecological strategies reflected in gene transcription - a case study of two litter decomposers.</title>
        <authorList>
            <person name="Barbi F."/>
            <person name="Kohler A."/>
            <person name="Barry K."/>
            <person name="Baskaran P."/>
            <person name="Daum C."/>
            <person name="Fauchery L."/>
            <person name="Ihrmark K."/>
            <person name="Kuo A."/>
            <person name="LaButti K."/>
            <person name="Lipzen A."/>
            <person name="Morin E."/>
            <person name="Grigoriev I.V."/>
            <person name="Henrissat B."/>
            <person name="Lindahl B."/>
            <person name="Martin F."/>
        </authorList>
    </citation>
    <scope>NUCLEOTIDE SEQUENCE</scope>
    <source>
        <strain evidence="2">JB14</strain>
    </source>
</reference>
<evidence type="ECO:0000313" key="3">
    <source>
        <dbReference type="Proteomes" id="UP000799118"/>
    </source>
</evidence>
<evidence type="ECO:0000313" key="2">
    <source>
        <dbReference type="EMBL" id="KAE9399056.1"/>
    </source>
</evidence>
<keyword evidence="3" id="KW-1185">Reference proteome</keyword>
<feature type="compositionally biased region" description="Polar residues" evidence="1">
    <location>
        <begin position="41"/>
        <end position="56"/>
    </location>
</feature>
<organism evidence="2 3">
    <name type="scientific">Gymnopus androsaceus JB14</name>
    <dbReference type="NCBI Taxonomy" id="1447944"/>
    <lineage>
        <taxon>Eukaryota</taxon>
        <taxon>Fungi</taxon>
        <taxon>Dikarya</taxon>
        <taxon>Basidiomycota</taxon>
        <taxon>Agaricomycotina</taxon>
        <taxon>Agaricomycetes</taxon>
        <taxon>Agaricomycetidae</taxon>
        <taxon>Agaricales</taxon>
        <taxon>Marasmiineae</taxon>
        <taxon>Omphalotaceae</taxon>
        <taxon>Gymnopus</taxon>
    </lineage>
</organism>
<dbReference type="Proteomes" id="UP000799118">
    <property type="component" value="Unassembled WGS sequence"/>
</dbReference>
<dbReference type="EMBL" id="ML769474">
    <property type="protein sequence ID" value="KAE9399056.1"/>
    <property type="molecule type" value="Genomic_DNA"/>
</dbReference>
<feature type="region of interest" description="Disordered" evidence="1">
    <location>
        <begin position="31"/>
        <end position="56"/>
    </location>
</feature>
<protein>
    <submittedName>
        <fullName evidence="2">Uncharacterized protein</fullName>
    </submittedName>
</protein>
<dbReference type="AlphaFoldDB" id="A0A6A4HLV7"/>
<sequence>MSTPTISARGVTVVASASADGGDATVVATAGVSDGEGPDNGLTSYTAPQHPTSVSNTASSQVVSLRVLPRRTQLQMKIQGSTNDDICSITSRYHYNELLFHYSNFIFNSKFVALSRYIIGLYSKLPAPHRQLPLEVPHHLLPLLQDSISCGYRRRCSWIIDCATGNWNMYPPQPAPPSTSTPSDKKPNHTFGRMPRCRRGSLQPLRLGHQPQGILPAPIPSLESSEQSLSEQLESPEGNDVRSQVTSLQNSNAEMRTAIVRLTEYAIS</sequence>